<dbReference type="SUPFAM" id="SSF55729">
    <property type="entry name" value="Acyl-CoA N-acyltransferases (Nat)"/>
    <property type="match status" value="1"/>
</dbReference>
<dbReference type="InterPro" id="IPR016181">
    <property type="entry name" value="Acyl_CoA_acyltransferase"/>
</dbReference>
<evidence type="ECO:0000313" key="2">
    <source>
        <dbReference type="EMBL" id="KAH0553418.1"/>
    </source>
</evidence>
<dbReference type="InterPro" id="IPR000182">
    <property type="entry name" value="GNAT_dom"/>
</dbReference>
<comment type="caution">
    <text evidence="2">The sequence shown here is derived from an EMBL/GenBank/DDBJ whole genome shotgun (WGS) entry which is preliminary data.</text>
</comment>
<dbReference type="CDD" id="cd04301">
    <property type="entry name" value="NAT_SF"/>
    <property type="match status" value="1"/>
</dbReference>
<dbReference type="PANTHER" id="PTHR47542:SF2">
    <property type="entry name" value="ACYL-COA N-ACYLTRANSFERASES (NAT) SUPERFAMILY PROTEIN"/>
    <property type="match status" value="1"/>
</dbReference>
<dbReference type="GO" id="GO:0016747">
    <property type="term" value="F:acyltransferase activity, transferring groups other than amino-acyl groups"/>
    <property type="evidence" value="ECO:0007669"/>
    <property type="project" value="InterPro"/>
</dbReference>
<reference evidence="2" key="1">
    <citation type="submission" date="2021-03" db="EMBL/GenBank/DDBJ databases">
        <title>Comparative genomics and phylogenomic investigation of the class Geoglossomycetes provide insights into ecological specialization and systematics.</title>
        <authorList>
            <person name="Melie T."/>
            <person name="Pirro S."/>
            <person name="Miller A.N."/>
            <person name="Quandt A."/>
        </authorList>
    </citation>
    <scope>NUCLEOTIDE SEQUENCE</scope>
    <source>
        <strain evidence="2">CAQ_001_2017</strain>
    </source>
</reference>
<gene>
    <name evidence="2" type="ORF">GP486_006511</name>
</gene>
<dbReference type="AlphaFoldDB" id="A0A9P8L7D0"/>
<feature type="domain" description="N-acetyltransferase" evidence="1">
    <location>
        <begin position="14"/>
        <end position="176"/>
    </location>
</feature>
<name>A0A9P8L7D0_9PEZI</name>
<dbReference type="EMBL" id="JAGHQM010001485">
    <property type="protein sequence ID" value="KAH0553418.1"/>
    <property type="molecule type" value="Genomic_DNA"/>
</dbReference>
<accession>A0A9P8L7D0</accession>
<dbReference type="Gene3D" id="3.40.630.30">
    <property type="match status" value="1"/>
</dbReference>
<keyword evidence="3" id="KW-1185">Reference proteome</keyword>
<sequence>MCGDSKPTAMIQDLEYIPVKADSSLILLKHIKRVERKSFPANEVFDFSTELAKRNTQLFCAFNRKKAKLEANGESLDEGGDILVGYLVIARTKRTALLHKICVVPQHRQKGIGLWMMDKMVKGLNERGCEIVQLWVDEARLPARKLYMRCGFEEAERVEDYYAPGRTGVKMVLTFD</sequence>
<evidence type="ECO:0000259" key="1">
    <source>
        <dbReference type="PROSITE" id="PS51186"/>
    </source>
</evidence>
<dbReference type="PROSITE" id="PS51186">
    <property type="entry name" value="GNAT"/>
    <property type="match status" value="1"/>
</dbReference>
<evidence type="ECO:0000313" key="3">
    <source>
        <dbReference type="Proteomes" id="UP000750711"/>
    </source>
</evidence>
<dbReference type="Pfam" id="PF00583">
    <property type="entry name" value="Acetyltransf_1"/>
    <property type="match status" value="1"/>
</dbReference>
<protein>
    <recommendedName>
        <fullName evidence="1">N-acetyltransferase domain-containing protein</fullName>
    </recommendedName>
</protein>
<dbReference type="PANTHER" id="PTHR47542">
    <property type="entry name" value="ACYL-COA N-ACYLTRANSFERASES (NAT) SUPERFAMILY PROTEIN"/>
    <property type="match status" value="1"/>
</dbReference>
<proteinExistence type="predicted"/>
<organism evidence="2 3">
    <name type="scientific">Trichoglossum hirsutum</name>
    <dbReference type="NCBI Taxonomy" id="265104"/>
    <lineage>
        <taxon>Eukaryota</taxon>
        <taxon>Fungi</taxon>
        <taxon>Dikarya</taxon>
        <taxon>Ascomycota</taxon>
        <taxon>Pezizomycotina</taxon>
        <taxon>Geoglossomycetes</taxon>
        <taxon>Geoglossales</taxon>
        <taxon>Geoglossaceae</taxon>
        <taxon>Trichoglossum</taxon>
    </lineage>
</organism>
<dbReference type="Proteomes" id="UP000750711">
    <property type="component" value="Unassembled WGS sequence"/>
</dbReference>